<dbReference type="Proteomes" id="UP001590951">
    <property type="component" value="Unassembled WGS sequence"/>
</dbReference>
<keyword evidence="2" id="KW-1185">Reference proteome</keyword>
<name>A0ABR4BFZ6_9LECA</name>
<evidence type="ECO:0000313" key="2">
    <source>
        <dbReference type="Proteomes" id="UP001590951"/>
    </source>
</evidence>
<organism evidence="1 2">
    <name type="scientific">Lepraria finkii</name>
    <dbReference type="NCBI Taxonomy" id="1340010"/>
    <lineage>
        <taxon>Eukaryota</taxon>
        <taxon>Fungi</taxon>
        <taxon>Dikarya</taxon>
        <taxon>Ascomycota</taxon>
        <taxon>Pezizomycotina</taxon>
        <taxon>Lecanoromycetes</taxon>
        <taxon>OSLEUM clade</taxon>
        <taxon>Lecanoromycetidae</taxon>
        <taxon>Lecanorales</taxon>
        <taxon>Lecanorineae</taxon>
        <taxon>Stereocaulaceae</taxon>
        <taxon>Lepraria</taxon>
    </lineage>
</organism>
<proteinExistence type="predicted"/>
<reference evidence="1 2" key="1">
    <citation type="submission" date="2024-09" db="EMBL/GenBank/DDBJ databases">
        <title>Rethinking Asexuality: The Enigmatic Case of Functional Sexual Genes in Lepraria (Stereocaulaceae).</title>
        <authorList>
            <person name="Doellman M."/>
            <person name="Sun Y."/>
            <person name="Barcenas-Pena A."/>
            <person name="Lumbsch H.T."/>
            <person name="Grewe F."/>
        </authorList>
    </citation>
    <scope>NUCLEOTIDE SEQUENCE [LARGE SCALE GENOMIC DNA]</scope>
    <source>
        <strain evidence="1 2">Grewe 0041</strain>
    </source>
</reference>
<comment type="caution">
    <text evidence="1">The sequence shown here is derived from an EMBL/GenBank/DDBJ whole genome shotgun (WGS) entry which is preliminary data.</text>
</comment>
<sequence>MLVATALHASAKPNSATSVAYLGNDALAPNLHPISLTTSRGPMINTPRVLFRRRTILRAERSLARYEKHPRQTWEKPDERPREEQLDEVRAAIETRYDHGYWRRVQTVTKKHPRHCQLCKYVGWKFISPCENCPLASCWACHTDGPPEILLVEAGADAEAR</sequence>
<protein>
    <submittedName>
        <fullName evidence="1">Uncharacterized protein</fullName>
    </submittedName>
</protein>
<accession>A0ABR4BFZ6</accession>
<evidence type="ECO:0000313" key="1">
    <source>
        <dbReference type="EMBL" id="KAL2056757.1"/>
    </source>
</evidence>
<dbReference type="EMBL" id="JBHFEH010000007">
    <property type="protein sequence ID" value="KAL2056757.1"/>
    <property type="molecule type" value="Genomic_DNA"/>
</dbReference>
<gene>
    <name evidence="1" type="ORF">ABVK25_003152</name>
</gene>